<dbReference type="Gene3D" id="3.10.580.10">
    <property type="entry name" value="CBS-domain"/>
    <property type="match status" value="2"/>
</dbReference>
<dbReference type="InterPro" id="IPR051257">
    <property type="entry name" value="Diverse_CBS-Domain"/>
</dbReference>
<sequence length="387" mass="42853">MSALDAIRNVKVGDLMRKDFESVRIDEPLSKAMGKLEDAGVLVVLDANGNYAGVLTERDAIRTLLDPTTTKVGSVYRKAPRVSPDDDALRAARLMMENDLRYLPVSSGDVVVGIVGSDAIMEEAVKTRFGDTKVSDVMTSNPVSISEDDTVAKALATMRREGISRLPVLRGDRVVGILTIRDVIEKVLRPRAGIAEGGPGPLRRRVADIMSRDVASVLPDDQLRRAVRIMLDRDVASVVVTDGSGRLRGLLTRSDVLRNLVRMAQEGPQVVVQFSVKDPEEFENVELDREKLGAMIDGFLRKYGKFLGPAHVTVYLKRHRERKRGRRLTHCRIRIDGPKGVFVGIGEGWGLSQAVRNALDNVSRQVERVKEGREEDRALVEEILEML</sequence>
<keyword evidence="5" id="KW-1185">Reference proteome</keyword>
<dbReference type="SUPFAM" id="SSF54631">
    <property type="entry name" value="CBS-domain pair"/>
    <property type="match status" value="2"/>
</dbReference>
<evidence type="ECO:0000313" key="5">
    <source>
        <dbReference type="Proteomes" id="UP000509448"/>
    </source>
</evidence>
<proteinExistence type="predicted"/>
<dbReference type="PIRSF" id="PIRSF036983">
    <property type="entry name" value="UCP_2CBS_MJ1404"/>
    <property type="match status" value="1"/>
</dbReference>
<dbReference type="KEGG" id="ccai:NAS2_1270"/>
<dbReference type="RefSeq" id="WP_174448871.1">
    <property type="nucleotide sequence ID" value="NZ_AP018732.1"/>
</dbReference>
<dbReference type="CDD" id="cd02205">
    <property type="entry name" value="CBS_pair_SF"/>
    <property type="match status" value="1"/>
</dbReference>
<dbReference type="OrthoDB" id="9280at2157"/>
<evidence type="ECO:0000259" key="3">
    <source>
        <dbReference type="PROSITE" id="PS51371"/>
    </source>
</evidence>
<dbReference type="InterPro" id="IPR000644">
    <property type="entry name" value="CBS_dom"/>
</dbReference>
<dbReference type="SMART" id="SM00116">
    <property type="entry name" value="CBS"/>
    <property type="match status" value="4"/>
</dbReference>
<dbReference type="Pfam" id="PF00571">
    <property type="entry name" value="CBS"/>
    <property type="match status" value="4"/>
</dbReference>
<dbReference type="EMBL" id="AP018732">
    <property type="protein sequence ID" value="BBE42659.1"/>
    <property type="molecule type" value="Genomic_DNA"/>
</dbReference>
<dbReference type="InterPro" id="IPR046342">
    <property type="entry name" value="CBS_dom_sf"/>
</dbReference>
<protein>
    <submittedName>
        <fullName evidence="4">CBS domain protein</fullName>
    </submittedName>
</protein>
<dbReference type="Gene3D" id="3.30.160.100">
    <property type="entry name" value="Ribosome hibernation promotion factor-like"/>
    <property type="match status" value="1"/>
</dbReference>
<feature type="domain" description="CBS" evidence="3">
    <location>
        <begin position="16"/>
        <end position="70"/>
    </location>
</feature>
<feature type="domain" description="CBS" evidence="3">
    <location>
        <begin position="75"/>
        <end position="132"/>
    </location>
</feature>
<feature type="domain" description="CBS" evidence="3">
    <location>
        <begin position="138"/>
        <end position="193"/>
    </location>
</feature>
<evidence type="ECO:0000256" key="1">
    <source>
        <dbReference type="ARBA" id="ARBA00023122"/>
    </source>
</evidence>
<dbReference type="PANTHER" id="PTHR43080">
    <property type="entry name" value="CBS DOMAIN-CONTAINING PROTEIN CBSX3, MITOCHONDRIAL"/>
    <property type="match status" value="1"/>
</dbReference>
<dbReference type="InterPro" id="IPR014651">
    <property type="entry name" value="UCP036983_2CBS_MJ1404"/>
</dbReference>
<gene>
    <name evidence="4" type="ORF">NAS2_1270</name>
</gene>
<dbReference type="Proteomes" id="UP000509448">
    <property type="component" value="Chromosome"/>
</dbReference>
<feature type="domain" description="CBS" evidence="3">
    <location>
        <begin position="210"/>
        <end position="266"/>
    </location>
</feature>
<reference evidence="4 5" key="1">
    <citation type="journal article" date="2019" name="ISME J.">
        <title>Isolation and characterization of a thermophilic sulfur- and iron-reducing thaumarchaeote from a terrestrial acidic hot spring.</title>
        <authorList>
            <person name="Kato S."/>
            <person name="Itoh T."/>
            <person name="Yuki M."/>
            <person name="Nagamori M."/>
            <person name="Ohnishi M."/>
            <person name="Uematsu K."/>
            <person name="Suzuki K."/>
            <person name="Takashina T."/>
            <person name="Ohkuma M."/>
        </authorList>
    </citation>
    <scope>NUCLEOTIDE SEQUENCE [LARGE SCALE GENOMIC DNA]</scope>
    <source>
        <strain evidence="4 5">NAS-02</strain>
    </source>
</reference>
<dbReference type="GeneID" id="55585083"/>
<dbReference type="PANTHER" id="PTHR43080:SF2">
    <property type="entry name" value="CBS DOMAIN-CONTAINING PROTEIN"/>
    <property type="match status" value="1"/>
</dbReference>
<accession>A0A4P2VDH5</accession>
<dbReference type="PROSITE" id="PS51371">
    <property type="entry name" value="CBS"/>
    <property type="match status" value="4"/>
</dbReference>
<evidence type="ECO:0000313" key="4">
    <source>
        <dbReference type="EMBL" id="BBE42659.1"/>
    </source>
</evidence>
<evidence type="ECO:0000256" key="2">
    <source>
        <dbReference type="PROSITE-ProRule" id="PRU00703"/>
    </source>
</evidence>
<name>A0A4P2VDH5_9ARCH</name>
<keyword evidence="1 2" id="KW-0129">CBS domain</keyword>
<dbReference type="InterPro" id="IPR036567">
    <property type="entry name" value="RHF-like"/>
</dbReference>
<dbReference type="AlphaFoldDB" id="A0A4P2VDH5"/>
<organism evidence="4 5">
    <name type="scientific">Conexivisphaera calida</name>
    <dbReference type="NCBI Taxonomy" id="1874277"/>
    <lineage>
        <taxon>Archaea</taxon>
        <taxon>Nitrososphaerota</taxon>
        <taxon>Conexivisphaeria</taxon>
        <taxon>Conexivisphaerales</taxon>
        <taxon>Conexivisphaeraceae</taxon>
        <taxon>Conexivisphaera</taxon>
    </lineage>
</organism>